<comment type="subcellular location">
    <subcellularLocation>
        <location evidence="1">Cytoplasm</location>
    </subcellularLocation>
</comment>
<organism evidence="6 7">
    <name type="scientific">Methylomonas fluvii</name>
    <dbReference type="NCBI Taxonomy" id="1854564"/>
    <lineage>
        <taxon>Bacteria</taxon>
        <taxon>Pseudomonadati</taxon>
        <taxon>Pseudomonadota</taxon>
        <taxon>Gammaproteobacteria</taxon>
        <taxon>Methylococcales</taxon>
        <taxon>Methylococcaceae</taxon>
        <taxon>Methylomonas</taxon>
    </lineage>
</organism>
<comment type="similarity">
    <text evidence="2">Belongs to the universal stress protein A family.</text>
</comment>
<dbReference type="CDD" id="cd00293">
    <property type="entry name" value="USP-like"/>
    <property type="match status" value="1"/>
</dbReference>
<evidence type="ECO:0000259" key="5">
    <source>
        <dbReference type="Pfam" id="PF00582"/>
    </source>
</evidence>
<keyword evidence="3" id="KW-0963">Cytoplasm</keyword>
<evidence type="ECO:0000256" key="3">
    <source>
        <dbReference type="ARBA" id="ARBA00022490"/>
    </source>
</evidence>
<evidence type="ECO:0000313" key="6">
    <source>
        <dbReference type="EMBL" id="MBD9359385.1"/>
    </source>
</evidence>
<dbReference type="InterPro" id="IPR006015">
    <property type="entry name" value="Universal_stress_UspA"/>
</dbReference>
<dbReference type="RefSeq" id="WP_192392275.1">
    <property type="nucleotide sequence ID" value="NZ_CAJHIU010000001.1"/>
</dbReference>
<name>A0ABR9D8G7_9GAMM</name>
<evidence type="ECO:0000256" key="2">
    <source>
        <dbReference type="ARBA" id="ARBA00008791"/>
    </source>
</evidence>
<dbReference type="EMBL" id="JACXST010000001">
    <property type="protein sequence ID" value="MBD9359385.1"/>
    <property type="molecule type" value="Genomic_DNA"/>
</dbReference>
<dbReference type="PANTHER" id="PTHR47892:SF1">
    <property type="entry name" value="UNIVERSAL STRESS PROTEIN E"/>
    <property type="match status" value="1"/>
</dbReference>
<dbReference type="PANTHER" id="PTHR47892">
    <property type="entry name" value="UNIVERSAL STRESS PROTEIN E"/>
    <property type="match status" value="1"/>
</dbReference>
<evidence type="ECO:0000313" key="7">
    <source>
        <dbReference type="Proteomes" id="UP000641152"/>
    </source>
</evidence>
<dbReference type="SUPFAM" id="SSF52402">
    <property type="entry name" value="Adenine nucleotide alpha hydrolases-like"/>
    <property type="match status" value="2"/>
</dbReference>
<dbReference type="Proteomes" id="UP000641152">
    <property type="component" value="Unassembled WGS sequence"/>
</dbReference>
<feature type="domain" description="UspA" evidence="5">
    <location>
        <begin position="154"/>
        <end position="308"/>
    </location>
</feature>
<protein>
    <submittedName>
        <fullName evidence="6">Universal stress protein</fullName>
    </submittedName>
</protein>
<accession>A0ABR9D8G7</accession>
<gene>
    <name evidence="6" type="ORF">EBB_02245</name>
</gene>
<keyword evidence="7" id="KW-1185">Reference proteome</keyword>
<comment type="caution">
    <text evidence="6">The sequence shown here is derived from an EMBL/GenBank/DDBJ whole genome shotgun (WGS) entry which is preliminary data.</text>
</comment>
<evidence type="ECO:0000256" key="4">
    <source>
        <dbReference type="ARBA" id="ARBA00037131"/>
    </source>
</evidence>
<dbReference type="Pfam" id="PF00582">
    <property type="entry name" value="Usp"/>
    <property type="match status" value="2"/>
</dbReference>
<dbReference type="Gene3D" id="3.40.50.12370">
    <property type="match status" value="1"/>
</dbReference>
<dbReference type="InterPro" id="IPR006016">
    <property type="entry name" value="UspA"/>
</dbReference>
<comment type="function">
    <text evidence="4">Required for resistance to DNA-damaging agents.</text>
</comment>
<reference evidence="6 7" key="1">
    <citation type="submission" date="2020-09" db="EMBL/GenBank/DDBJ databases">
        <title>Methylomonas albis sp. nov. and Methylomonas fluvii sp. nov.: Two cold-adapted methanotrophs from the River Elbe and an amended description of Methylovulum psychrotolerans strain Eb1.</title>
        <authorList>
            <person name="Bussmann I.K."/>
            <person name="Klings K.-W."/>
            <person name="Warnstedt J."/>
            <person name="Hoppert M."/>
            <person name="Saborowski A."/>
            <person name="Horn F."/>
            <person name="Liebner S."/>
        </authorList>
    </citation>
    <scope>NUCLEOTIDE SEQUENCE [LARGE SCALE GENOMIC DNA]</scope>
    <source>
        <strain evidence="6 7">EbB</strain>
    </source>
</reference>
<evidence type="ECO:0000256" key="1">
    <source>
        <dbReference type="ARBA" id="ARBA00004496"/>
    </source>
</evidence>
<proteinExistence type="inferred from homology"/>
<dbReference type="PRINTS" id="PR01438">
    <property type="entry name" value="UNVRSLSTRESS"/>
</dbReference>
<feature type="domain" description="UspA" evidence="5">
    <location>
        <begin position="6"/>
        <end position="144"/>
    </location>
</feature>
<sequence length="317" mass="35113">MAMNRFKNILYVAEFAVDQRPAIERVMALAANNQARLTFLQVVEQPRLGALLDLYTPEQVDNQLREQERHKLEALLLGYSSVNPVDVQIRVGSPFIEIVRQTLDGDHDLVIKLAAGDHGIHDHLFGSTDMHLLRKCPRPVWLMRSEQKTNSAKIMAAVDFDPWSADAAIDGLNRRILELASSVALADFAELHLVHVWDSMLSAWAGDIPHKTVEMQIEAERVRYQSGLDGLAAKLRHWIGDEAYNYLSPQLHLVRGSARDDIPALAARLDVNLLVMGTVARTGIKGLIIGNTAEVILNGIQCSVLAVKPDGFVSPLA</sequence>